<keyword evidence="2" id="KW-1185">Reference proteome</keyword>
<evidence type="ECO:0000313" key="2">
    <source>
        <dbReference type="Proteomes" id="UP000092460"/>
    </source>
</evidence>
<reference evidence="1" key="2">
    <citation type="submission" date="2020-05" db="UniProtKB">
        <authorList>
            <consortium name="EnsemblMetazoa"/>
        </authorList>
    </citation>
    <scope>IDENTIFICATION</scope>
    <source>
        <strain evidence="1">IAEA</strain>
    </source>
</reference>
<organism evidence="1 2">
    <name type="scientific">Glossina palpalis gambiensis</name>
    <dbReference type="NCBI Taxonomy" id="67801"/>
    <lineage>
        <taxon>Eukaryota</taxon>
        <taxon>Metazoa</taxon>
        <taxon>Ecdysozoa</taxon>
        <taxon>Arthropoda</taxon>
        <taxon>Hexapoda</taxon>
        <taxon>Insecta</taxon>
        <taxon>Pterygota</taxon>
        <taxon>Neoptera</taxon>
        <taxon>Endopterygota</taxon>
        <taxon>Diptera</taxon>
        <taxon>Brachycera</taxon>
        <taxon>Muscomorpha</taxon>
        <taxon>Hippoboscoidea</taxon>
        <taxon>Glossinidae</taxon>
        <taxon>Glossina</taxon>
    </lineage>
</organism>
<protein>
    <submittedName>
        <fullName evidence="1">Uncharacterized protein</fullName>
    </submittedName>
</protein>
<sequence length="137" mass="16113">MRNLIHRIYFTTFVVTQSERNYFNIHPRSWKIKQIVSEVISTETSETSTSLDWRNFIPAPANFYTAPTRTTPRPNSFTTLLPWSSRSWLAHASDQIRTPTRHKNSIAITKYMKIVIQFNIKLRFIEIQYATSQTSQT</sequence>
<name>A0A1B0BWA2_9MUSC</name>
<reference evidence="2" key="1">
    <citation type="submission" date="2015-01" db="EMBL/GenBank/DDBJ databases">
        <authorList>
            <person name="Aksoy S."/>
            <person name="Warren W."/>
            <person name="Wilson R.K."/>
        </authorList>
    </citation>
    <scope>NUCLEOTIDE SEQUENCE [LARGE SCALE GENOMIC DNA]</scope>
    <source>
        <strain evidence="2">IAEA</strain>
    </source>
</reference>
<dbReference type="EMBL" id="JXJN01021688">
    <property type="status" value="NOT_ANNOTATED_CDS"/>
    <property type="molecule type" value="Genomic_DNA"/>
</dbReference>
<evidence type="ECO:0000313" key="1">
    <source>
        <dbReference type="EnsemblMetazoa" id="GPPI042506-PA"/>
    </source>
</evidence>
<proteinExistence type="predicted"/>
<dbReference type="AlphaFoldDB" id="A0A1B0BWA2"/>
<accession>A0A1B0BWA2</accession>
<dbReference type="VEuPathDB" id="VectorBase:GPPI042506"/>
<dbReference type="EnsemblMetazoa" id="GPPI042506-RA">
    <property type="protein sequence ID" value="GPPI042506-PA"/>
    <property type="gene ID" value="GPPI042506"/>
</dbReference>
<dbReference type="Proteomes" id="UP000092460">
    <property type="component" value="Unassembled WGS sequence"/>
</dbReference>
<dbReference type="EMBL" id="JXJN01021689">
    <property type="status" value="NOT_ANNOTATED_CDS"/>
    <property type="molecule type" value="Genomic_DNA"/>
</dbReference>